<sequence length="402" mass="43725">MSSFAFIACSCFLMAAPPETPKAKEKENARKQRPGRTTDVFSRLDRDSDGKVALEDLPQRARTLFGRADTNSDGTLTRKEFEEARQRFRQGATGMRRLAEEIDLKQDLPYAGTENPRQRLDLLLPKTPKSDKPLPVVVFIHGGGWQNGDKRSGVARVAPIVATGSYAGASVGYRLTDEASWPSQIHDCKAAIRWIKANAEKYHLDPERIGVIGTSAGGHLVAMLGTGGDVSALEGELGGHTGQDSRVACVVDMYGPADLLTMSQGSGAFDHDAPNSPESKLVGGPLQETKEVARDASPTTHVSSSDVPFLIIHGSEDKLVPYHQSEKLHKKLKEAGVSSTLIKVRGGGHGGFRSPEVNKRIGQFFDKQLRGEEVEISDEPIVEAPREQRRQGRARQKAKAKS</sequence>
<protein>
    <submittedName>
        <fullName evidence="5">Carboxylesterase NlhH</fullName>
        <ecNumber evidence="5">3.1.1.1</ecNumber>
    </submittedName>
</protein>
<dbReference type="PROSITE" id="PS00018">
    <property type="entry name" value="EF_HAND_1"/>
    <property type="match status" value="2"/>
</dbReference>
<dbReference type="AlphaFoldDB" id="A0A518B540"/>
<dbReference type="PANTHER" id="PTHR48081:SF13">
    <property type="entry name" value="ALPHA_BETA HYDROLASE"/>
    <property type="match status" value="1"/>
</dbReference>
<proteinExistence type="inferred from homology"/>
<dbReference type="InterPro" id="IPR011992">
    <property type="entry name" value="EF-hand-dom_pair"/>
</dbReference>
<dbReference type="GO" id="GO:0005509">
    <property type="term" value="F:calcium ion binding"/>
    <property type="evidence" value="ECO:0007669"/>
    <property type="project" value="InterPro"/>
</dbReference>
<feature type="region of interest" description="Disordered" evidence="3">
    <location>
        <begin position="376"/>
        <end position="402"/>
    </location>
</feature>
<feature type="compositionally biased region" description="Basic and acidic residues" evidence="3">
    <location>
        <begin position="21"/>
        <end position="30"/>
    </location>
</feature>
<dbReference type="InterPro" id="IPR002168">
    <property type="entry name" value="Lipase_GDXG_HIS_AS"/>
</dbReference>
<evidence type="ECO:0000259" key="4">
    <source>
        <dbReference type="PROSITE" id="PS50222"/>
    </source>
</evidence>
<dbReference type="InterPro" id="IPR050300">
    <property type="entry name" value="GDXG_lipolytic_enzyme"/>
</dbReference>
<accession>A0A518B540</accession>
<reference evidence="5 6" key="1">
    <citation type="submission" date="2019-02" db="EMBL/GenBank/DDBJ databases">
        <title>Deep-cultivation of Planctomycetes and their phenomic and genomic characterization uncovers novel biology.</title>
        <authorList>
            <person name="Wiegand S."/>
            <person name="Jogler M."/>
            <person name="Boedeker C."/>
            <person name="Pinto D."/>
            <person name="Vollmers J."/>
            <person name="Rivas-Marin E."/>
            <person name="Kohn T."/>
            <person name="Peeters S.H."/>
            <person name="Heuer A."/>
            <person name="Rast P."/>
            <person name="Oberbeckmann S."/>
            <person name="Bunk B."/>
            <person name="Jeske O."/>
            <person name="Meyerdierks A."/>
            <person name="Storesund J.E."/>
            <person name="Kallscheuer N."/>
            <person name="Luecker S."/>
            <person name="Lage O.M."/>
            <person name="Pohl T."/>
            <person name="Merkel B.J."/>
            <person name="Hornburger P."/>
            <person name="Mueller R.-W."/>
            <person name="Bruemmer F."/>
            <person name="Labrenz M."/>
            <person name="Spormann A.M."/>
            <person name="Op den Camp H."/>
            <person name="Overmann J."/>
            <person name="Amann R."/>
            <person name="Jetten M.S.M."/>
            <person name="Mascher T."/>
            <person name="Medema M.H."/>
            <person name="Devos D.P."/>
            <person name="Kaster A.-K."/>
            <person name="Ovreas L."/>
            <person name="Rohde M."/>
            <person name="Galperin M.Y."/>
            <person name="Jogler C."/>
        </authorList>
    </citation>
    <scope>NUCLEOTIDE SEQUENCE [LARGE SCALE GENOMIC DNA]</scope>
    <source>
        <strain evidence="5 6">Pan216</strain>
    </source>
</reference>
<feature type="domain" description="EF-hand" evidence="4">
    <location>
        <begin position="56"/>
        <end position="91"/>
    </location>
</feature>
<name>A0A518B540_9BACT</name>
<dbReference type="InterPro" id="IPR049492">
    <property type="entry name" value="BD-FAE-like_dom"/>
</dbReference>
<dbReference type="Gene3D" id="1.10.238.10">
    <property type="entry name" value="EF-hand"/>
    <property type="match status" value="1"/>
</dbReference>
<dbReference type="PANTHER" id="PTHR48081">
    <property type="entry name" value="AB HYDROLASE SUPERFAMILY PROTEIN C4A8.06C"/>
    <property type="match status" value="1"/>
</dbReference>
<dbReference type="Pfam" id="PF20434">
    <property type="entry name" value="BD-FAE"/>
    <property type="match status" value="1"/>
</dbReference>
<dbReference type="EC" id="3.1.1.1" evidence="5"/>
<dbReference type="InterPro" id="IPR002048">
    <property type="entry name" value="EF_hand_dom"/>
</dbReference>
<evidence type="ECO:0000313" key="6">
    <source>
        <dbReference type="Proteomes" id="UP000317093"/>
    </source>
</evidence>
<evidence type="ECO:0000256" key="2">
    <source>
        <dbReference type="ARBA" id="ARBA00022801"/>
    </source>
</evidence>
<dbReference type="Proteomes" id="UP000317093">
    <property type="component" value="Chromosome"/>
</dbReference>
<feature type="region of interest" description="Disordered" evidence="3">
    <location>
        <begin position="20"/>
        <end position="43"/>
    </location>
</feature>
<dbReference type="RefSeq" id="WP_419192507.1">
    <property type="nucleotide sequence ID" value="NZ_CP036279.1"/>
</dbReference>
<organism evidence="5 6">
    <name type="scientific">Kolteria novifilia</name>
    <dbReference type="NCBI Taxonomy" id="2527975"/>
    <lineage>
        <taxon>Bacteria</taxon>
        <taxon>Pseudomonadati</taxon>
        <taxon>Planctomycetota</taxon>
        <taxon>Planctomycetia</taxon>
        <taxon>Kolteriales</taxon>
        <taxon>Kolteriaceae</taxon>
        <taxon>Kolteria</taxon>
    </lineage>
</organism>
<dbReference type="EMBL" id="CP036279">
    <property type="protein sequence ID" value="QDU62093.1"/>
    <property type="molecule type" value="Genomic_DNA"/>
</dbReference>
<dbReference type="PROSITE" id="PS50222">
    <property type="entry name" value="EF_HAND_2"/>
    <property type="match status" value="1"/>
</dbReference>
<evidence type="ECO:0000256" key="3">
    <source>
        <dbReference type="SAM" id="MobiDB-lite"/>
    </source>
</evidence>
<gene>
    <name evidence="5" type="primary">nlhH_4</name>
    <name evidence="5" type="ORF">Pan216_29590</name>
</gene>
<comment type="similarity">
    <text evidence="1">Belongs to the 'GDXG' lipolytic enzyme family.</text>
</comment>
<dbReference type="InterPro" id="IPR018247">
    <property type="entry name" value="EF_Hand_1_Ca_BS"/>
</dbReference>
<dbReference type="SUPFAM" id="SSF53474">
    <property type="entry name" value="alpha/beta-Hydrolases"/>
    <property type="match status" value="1"/>
</dbReference>
<keyword evidence="2 5" id="KW-0378">Hydrolase</keyword>
<keyword evidence="6" id="KW-1185">Reference proteome</keyword>
<dbReference type="PROSITE" id="PS01173">
    <property type="entry name" value="LIPASE_GDXG_HIS"/>
    <property type="match status" value="1"/>
</dbReference>
<dbReference type="Gene3D" id="3.40.50.1820">
    <property type="entry name" value="alpha/beta hydrolase"/>
    <property type="match status" value="1"/>
</dbReference>
<dbReference type="GO" id="GO:0106435">
    <property type="term" value="F:carboxylesterase activity"/>
    <property type="evidence" value="ECO:0007669"/>
    <property type="project" value="UniProtKB-EC"/>
</dbReference>
<evidence type="ECO:0000256" key="1">
    <source>
        <dbReference type="ARBA" id="ARBA00010515"/>
    </source>
</evidence>
<dbReference type="InterPro" id="IPR029058">
    <property type="entry name" value="AB_hydrolase_fold"/>
</dbReference>
<evidence type="ECO:0000313" key="5">
    <source>
        <dbReference type="EMBL" id="QDU62093.1"/>
    </source>
</evidence>
<feature type="compositionally biased region" description="Basic residues" evidence="3">
    <location>
        <begin position="391"/>
        <end position="402"/>
    </location>
</feature>
<dbReference type="Pfam" id="PF13202">
    <property type="entry name" value="EF-hand_5"/>
    <property type="match status" value="1"/>
</dbReference>
<dbReference type="SUPFAM" id="SSF47473">
    <property type="entry name" value="EF-hand"/>
    <property type="match status" value="1"/>
</dbReference>
<dbReference type="KEGG" id="knv:Pan216_29590"/>